<dbReference type="PROSITE" id="PS51257">
    <property type="entry name" value="PROKAR_LIPOPROTEIN"/>
    <property type="match status" value="1"/>
</dbReference>
<feature type="domain" description="4Fe-4S ferredoxin-type" evidence="1">
    <location>
        <begin position="717"/>
        <end position="747"/>
    </location>
</feature>
<sequence length="982" mass="114281">MKTTRRDFLKILGFTTLYVTLAACKGPVIESIPYIIKPEYITPGINNYYASTMFDGFDFGNVIVKTIEGRPIKIESNKDSKYFNTVSSRIQSSILSLYDNERLKYPSINKKKVSWAKLDNIIIKKLNTISNSNKKIVILTSSLPSPSTKQLISDFTKVYKNTHHIIYDAISYSSTLNAVNKVLGKRAIPYYDISNIELLISFDADFLGDWSPQNFHKIYSKRKKPNLSMINHIHLESHMSLSGANADLRITINPSKIYNLLIELYKAMKNNSNNKLAISLAKRIFKKGKKVLIIADGNKEMYEISLLINKKIKSNALKNEKFIFLKESNDKIVLNLINDLSKEKIGALLVFNTNPVYHFFDKKIKSYIKKIPLTISFAMKEDETSDFIKIWAPVPHWLESWGDYKPLTEMYSLRQPIIKKIFNNRQFENSLLEWIKKNPKHIKIKNLFLNLIKKKSKKNINYYDYLKFFFKNKIINKLNVNSFKKALFYGSLKIREKKKQNKKFQKFKFAFKATKNNKFELRLYTKISMGDGRQYDNPWLQELPDPITRTTWENYLTMSFIDAKNLGIKNWNIGNGAMNGNCVNLFFNDIIIKNIPVYIQPGQSVGSLSLSFGYGRKKGKVAKQSRGVNAYALYKNFNLIQENIFLKKSEKIYKFSCFQLQNTTVGRNLIAKETNLNTYLNVNKNFWNKEDIIENKNINSNKITMWKNFKEKNGHHFNISIDLNKCTGCTSCVIACNSENNIPVVGKEEIRNFRDMHWLRIDRYYSTNTNYLKKKYKTNPLYEPVLYKSLLRPENKNPKIIFQPIMCQHCNNAPCETVCPVGATSHGKQGQNMMAYNRCIGTRYCANNCPYKVRRFNWFNYYNNNKFPFNLTSNLSRMVLNPNVVIRSRGVMEKCSMCIQMTQSVILKAKKEERKIQNNEFQTACSKVCPTNAISFGDINNKNSKIFKKQLENRSYKLLDFLGVKPNVFYQVKIRNLKKNKV</sequence>
<dbReference type="AlphaFoldDB" id="A0AAD1EXA1"/>
<reference evidence="2 3" key="1">
    <citation type="journal article" date="2014" name="ISME J.">
        <title>Swapping symbionts in spittlebugs: evolutionary replacement of a reduced genome symbiont.</title>
        <authorList>
            <person name="Koga R."/>
            <person name="Moran N.A."/>
        </authorList>
    </citation>
    <scope>NUCLEOTIDE SEQUENCE [LARGE SCALE GENOMIC DNA]</scope>
    <source>
        <strain evidence="2 3">PSPU</strain>
    </source>
</reference>
<evidence type="ECO:0000313" key="2">
    <source>
        <dbReference type="EMBL" id="BAO66253.1"/>
    </source>
</evidence>
<name>A0AAD1EXA1_9FLAO</name>
<feature type="domain" description="4Fe-4S ferredoxin-type" evidence="1">
    <location>
        <begin position="798"/>
        <end position="829"/>
    </location>
</feature>
<dbReference type="PANTHER" id="PTHR42783">
    <property type="entry name" value="GLUTAMATE SYNTHASE [NADPH] SMALL CHAIN"/>
    <property type="match status" value="1"/>
</dbReference>
<gene>
    <name evidence="2" type="ORF">SMPSPU_083</name>
</gene>
<dbReference type="Proteomes" id="UP000031659">
    <property type="component" value="Chromosome"/>
</dbReference>
<dbReference type="CDD" id="cd10551">
    <property type="entry name" value="PsrB"/>
    <property type="match status" value="1"/>
</dbReference>
<dbReference type="Gene3D" id="3.40.50.740">
    <property type="match status" value="1"/>
</dbReference>
<dbReference type="RefSeq" id="WP_041093784.1">
    <property type="nucleotide sequence ID" value="NZ_AP013293.1"/>
</dbReference>
<dbReference type="PANTHER" id="PTHR42783:SF3">
    <property type="entry name" value="GLUTAMATE SYNTHASE [NADPH] SMALL CHAIN-RELATED"/>
    <property type="match status" value="1"/>
</dbReference>
<dbReference type="SUPFAM" id="SSF53706">
    <property type="entry name" value="Formate dehydrogenase/DMSO reductase, domains 1-3"/>
    <property type="match status" value="1"/>
</dbReference>
<dbReference type="SUPFAM" id="SSF54862">
    <property type="entry name" value="4Fe-4S ferredoxins"/>
    <property type="match status" value="1"/>
</dbReference>
<evidence type="ECO:0000313" key="3">
    <source>
        <dbReference type="Proteomes" id="UP000031659"/>
    </source>
</evidence>
<protein>
    <submittedName>
        <fullName evidence="2">Molybdopterin oxidoreductase, iron-sulfur binding subunit</fullName>
    </submittedName>
</protein>
<dbReference type="EMBL" id="AP013293">
    <property type="protein sequence ID" value="BAO66253.1"/>
    <property type="molecule type" value="Genomic_DNA"/>
</dbReference>
<dbReference type="KEGG" id="smup:SMPSPU_083"/>
<feature type="domain" description="4Fe-4S ferredoxin-type" evidence="1">
    <location>
        <begin position="830"/>
        <end position="859"/>
    </location>
</feature>
<dbReference type="PROSITE" id="PS51379">
    <property type="entry name" value="4FE4S_FER_2"/>
    <property type="match status" value="3"/>
</dbReference>
<evidence type="ECO:0000259" key="1">
    <source>
        <dbReference type="PROSITE" id="PS51379"/>
    </source>
</evidence>
<proteinExistence type="predicted"/>
<accession>A0AAD1EXA1</accession>
<dbReference type="Gene3D" id="3.30.2070.10">
    <property type="entry name" value="Formate dehydrogenase/DMSO reductase"/>
    <property type="match status" value="1"/>
</dbReference>
<organism evidence="2 3">
    <name type="scientific">Candidatus Karelsulcia muelleri PSPU</name>
    <dbReference type="NCBI Taxonomy" id="1189303"/>
    <lineage>
        <taxon>Bacteria</taxon>
        <taxon>Pseudomonadati</taxon>
        <taxon>Bacteroidota</taxon>
        <taxon>Flavobacteriia</taxon>
        <taxon>Flavobacteriales</taxon>
        <taxon>Candidatus Karelsulcia</taxon>
    </lineage>
</organism>
<dbReference type="Gene3D" id="3.30.70.20">
    <property type="match status" value="2"/>
</dbReference>
<dbReference type="Pfam" id="PF13247">
    <property type="entry name" value="Fer4_11"/>
    <property type="match status" value="1"/>
</dbReference>
<dbReference type="InterPro" id="IPR017896">
    <property type="entry name" value="4Fe4S_Fe-S-bd"/>
</dbReference>